<dbReference type="AlphaFoldDB" id="B6HJ21"/>
<dbReference type="OMA" id="VCHVNTH"/>
<feature type="compositionally biased region" description="Low complexity" evidence="1">
    <location>
        <begin position="263"/>
        <end position="280"/>
    </location>
</feature>
<reference evidence="3 4" key="1">
    <citation type="journal article" date="2008" name="Nat. Biotechnol.">
        <title>Genome sequencing and analysis of the filamentous fungus Penicillium chrysogenum.</title>
        <authorList>
            <person name="van den Berg M.A."/>
            <person name="Albang R."/>
            <person name="Albermann K."/>
            <person name="Badger J.H."/>
            <person name="Daran J.-M."/>
            <person name="Driessen A.J.M."/>
            <person name="Garcia-Estrada C."/>
            <person name="Fedorova N.D."/>
            <person name="Harris D.M."/>
            <person name="Heijne W.H.M."/>
            <person name="Joardar V.S."/>
            <person name="Kiel J.A.K.W."/>
            <person name="Kovalchuk A."/>
            <person name="Martin J.F."/>
            <person name="Nierman W.C."/>
            <person name="Nijland J.G."/>
            <person name="Pronk J.T."/>
            <person name="Roubos J.A."/>
            <person name="van der Klei I.J."/>
            <person name="van Peij N.N.M.E."/>
            <person name="Veenhuis M."/>
            <person name="von Doehren H."/>
            <person name="Wagner C."/>
            <person name="Wortman J.R."/>
            <person name="Bovenberg R.A.L."/>
        </authorList>
    </citation>
    <scope>NUCLEOTIDE SEQUENCE [LARGE SCALE GENOMIC DNA]</scope>
    <source>
        <strain evidence="4">ATCC 28089 / DSM 1075 / NRRL 1951 / Wisconsin 54-1255</strain>
    </source>
</reference>
<name>B6HJ21_PENRW</name>
<keyword evidence="4" id="KW-1185">Reference proteome</keyword>
<feature type="compositionally biased region" description="Polar residues" evidence="1">
    <location>
        <begin position="291"/>
        <end position="319"/>
    </location>
</feature>
<proteinExistence type="predicted"/>
<accession>B6HJ21</accession>
<organism evidence="3 4">
    <name type="scientific">Penicillium rubens (strain ATCC 28089 / DSM 1075 / NRRL 1951 / Wisconsin 54-1255)</name>
    <name type="common">Penicillium chrysogenum</name>
    <dbReference type="NCBI Taxonomy" id="500485"/>
    <lineage>
        <taxon>Eukaryota</taxon>
        <taxon>Fungi</taxon>
        <taxon>Dikarya</taxon>
        <taxon>Ascomycota</taxon>
        <taxon>Pezizomycotina</taxon>
        <taxon>Eurotiomycetes</taxon>
        <taxon>Eurotiomycetidae</taxon>
        <taxon>Eurotiales</taxon>
        <taxon>Aspergillaceae</taxon>
        <taxon>Penicillium</taxon>
        <taxon>Penicillium chrysogenum species complex</taxon>
    </lineage>
</organism>
<evidence type="ECO:0000313" key="4">
    <source>
        <dbReference type="Proteomes" id="UP000000724"/>
    </source>
</evidence>
<dbReference type="EMBL" id="AM920436">
    <property type="protein sequence ID" value="CAP96403.1"/>
    <property type="molecule type" value="Genomic_DNA"/>
</dbReference>
<dbReference type="BioCyc" id="PCHR:PC21G15060-MONOMER"/>
<feature type="compositionally biased region" description="Low complexity" evidence="1">
    <location>
        <begin position="197"/>
        <end position="213"/>
    </location>
</feature>
<feature type="transmembrane region" description="Helical" evidence="2">
    <location>
        <begin position="47"/>
        <end position="75"/>
    </location>
</feature>
<feature type="region of interest" description="Disordered" evidence="1">
    <location>
        <begin position="237"/>
        <end position="319"/>
    </location>
</feature>
<sequence length="319" mass="35910">MSHYQQRVVATCHVCHVNTHKHVAHHVNSVTNIHLSHRPHTTWVLPLWLFILPLYCIFILLLSSLHQWSLIWIFLLPTYHYEQHPRLQFAVIQFLFAAATVHILSTHPQFLTATPCRPWTDFQGCDIARTPPMDVAYNNFIHVTFQISLEHQSRESSRQSIQSINAFNRPVNKSREPIQSIRSLYQYTHPINHPVNQSSESSSQPSSQPSIQPAVQSIIPSINPFNHQVNHQVNHPTIHQPSTIQPSINHPPASRPVNHPVNQSIQSSSQPSSQPSIQPSAIHQAAVQPTHPVNPSTQSISVPGENSSVTNPNGSFGSQ</sequence>
<evidence type="ECO:0000256" key="1">
    <source>
        <dbReference type="SAM" id="MobiDB-lite"/>
    </source>
</evidence>
<evidence type="ECO:0000256" key="2">
    <source>
        <dbReference type="SAM" id="Phobius"/>
    </source>
</evidence>
<keyword evidence="2" id="KW-0472">Membrane</keyword>
<protein>
    <submittedName>
        <fullName evidence="3">Pc21g15060 protein</fullName>
    </submittedName>
</protein>
<keyword evidence="2" id="KW-0812">Transmembrane</keyword>
<evidence type="ECO:0000313" key="3">
    <source>
        <dbReference type="EMBL" id="CAP96403.1"/>
    </source>
</evidence>
<feature type="compositionally biased region" description="Polar residues" evidence="1">
    <location>
        <begin position="237"/>
        <end position="248"/>
    </location>
</feature>
<dbReference type="VEuPathDB" id="FungiDB:PCH_Pc21g15060"/>
<keyword evidence="2" id="KW-1133">Transmembrane helix</keyword>
<feature type="region of interest" description="Disordered" evidence="1">
    <location>
        <begin position="191"/>
        <end position="213"/>
    </location>
</feature>
<gene>
    <name evidence="3" type="ORF">Pc21g15060</name>
    <name evidence="3" type="ORF">PCH_Pc21g15060</name>
</gene>
<dbReference type="OrthoDB" id="10667589at2759"/>
<dbReference type="Proteomes" id="UP000000724">
    <property type="component" value="Contig Pc00c21"/>
</dbReference>
<dbReference type="HOGENOM" id="CLU_871853_0_0_1"/>